<dbReference type="InterPro" id="IPR049513">
    <property type="entry name" value="TetR_C_40"/>
</dbReference>
<sequence length="95" mass="10380">MNRDMASRARRDIQAAADTGRFNLRDCELALVVGAALCLGQLLHDNPERDDAEAADQVTEDLLRMFGLPGDEAREICRQPLPDLETAADRQGATA</sequence>
<organism evidence="2 3">
    <name type="scientific">Streptomyces neyagawaensis</name>
    <dbReference type="NCBI Taxonomy" id="42238"/>
    <lineage>
        <taxon>Bacteria</taxon>
        <taxon>Bacillati</taxon>
        <taxon>Actinomycetota</taxon>
        <taxon>Actinomycetes</taxon>
        <taxon>Kitasatosporales</taxon>
        <taxon>Streptomycetaceae</taxon>
        <taxon>Streptomyces</taxon>
    </lineage>
</organism>
<accession>A0ABV3AUP8</accession>
<dbReference type="RefSeq" id="WP_359692164.1">
    <property type="nucleotide sequence ID" value="NZ_JBEYXT010000022.1"/>
</dbReference>
<dbReference type="EMBL" id="JBEYXT010000022">
    <property type="protein sequence ID" value="MEU6800883.1"/>
    <property type="molecule type" value="Genomic_DNA"/>
</dbReference>
<evidence type="ECO:0000313" key="2">
    <source>
        <dbReference type="EMBL" id="MEU6800883.1"/>
    </source>
</evidence>
<dbReference type="Pfam" id="PF21306">
    <property type="entry name" value="TetR_C_40"/>
    <property type="match status" value="1"/>
</dbReference>
<protein>
    <recommendedName>
        <fullName evidence="1">Tetracyclin repressor-like 40 C-terminal domain-containing protein</fullName>
    </recommendedName>
</protein>
<keyword evidence="3" id="KW-1185">Reference proteome</keyword>
<name>A0ABV3AUP8_9ACTN</name>
<evidence type="ECO:0000313" key="3">
    <source>
        <dbReference type="Proteomes" id="UP001551189"/>
    </source>
</evidence>
<evidence type="ECO:0000259" key="1">
    <source>
        <dbReference type="Pfam" id="PF21306"/>
    </source>
</evidence>
<feature type="domain" description="Tetracyclin repressor-like 40 C-terminal" evidence="1">
    <location>
        <begin position="3"/>
        <end position="78"/>
    </location>
</feature>
<comment type="caution">
    <text evidence="2">The sequence shown here is derived from an EMBL/GenBank/DDBJ whole genome shotgun (WGS) entry which is preliminary data.</text>
</comment>
<gene>
    <name evidence="2" type="ORF">ABZ931_07685</name>
</gene>
<reference evidence="2 3" key="1">
    <citation type="submission" date="2024-06" db="EMBL/GenBank/DDBJ databases">
        <title>The Natural Products Discovery Center: Release of the First 8490 Sequenced Strains for Exploring Actinobacteria Biosynthetic Diversity.</title>
        <authorList>
            <person name="Kalkreuter E."/>
            <person name="Kautsar S.A."/>
            <person name="Yang D."/>
            <person name="Bader C.D."/>
            <person name="Teijaro C.N."/>
            <person name="Fluegel L."/>
            <person name="Davis C.M."/>
            <person name="Simpson J.R."/>
            <person name="Lauterbach L."/>
            <person name="Steele A.D."/>
            <person name="Gui C."/>
            <person name="Meng S."/>
            <person name="Li G."/>
            <person name="Viehrig K."/>
            <person name="Ye F."/>
            <person name="Su P."/>
            <person name="Kiefer A.F."/>
            <person name="Nichols A."/>
            <person name="Cepeda A.J."/>
            <person name="Yan W."/>
            <person name="Fan B."/>
            <person name="Jiang Y."/>
            <person name="Adhikari A."/>
            <person name="Zheng C.-J."/>
            <person name="Schuster L."/>
            <person name="Cowan T.M."/>
            <person name="Smanski M.J."/>
            <person name="Chevrette M.G."/>
            <person name="De Carvalho L.P.S."/>
            <person name="Shen B."/>
        </authorList>
    </citation>
    <scope>NUCLEOTIDE SEQUENCE [LARGE SCALE GENOMIC DNA]</scope>
    <source>
        <strain evidence="2 3">NPDC046851</strain>
    </source>
</reference>
<dbReference type="Gene3D" id="1.10.357.10">
    <property type="entry name" value="Tetracycline Repressor, domain 2"/>
    <property type="match status" value="1"/>
</dbReference>
<dbReference type="Proteomes" id="UP001551189">
    <property type="component" value="Unassembled WGS sequence"/>
</dbReference>
<proteinExistence type="predicted"/>